<sequence>MKDWRPKLAAIDDPIADDYWSYETRDGTRRTSRVTIGRPAPLADKRDWFCPILFEHVTEGIYYSYGVGPVDALMNAMYFVRRRFYALKEVQPRAKPTAGSKRRKESKRNEAARSKTKKRAAAPKGTG</sequence>
<accession>A0A1I0LHH4</accession>
<dbReference type="EMBL" id="FOIJ01000031">
    <property type="protein sequence ID" value="SEU39020.1"/>
    <property type="molecule type" value="Genomic_DNA"/>
</dbReference>
<keyword evidence="3" id="KW-1185">Reference proteome</keyword>
<dbReference type="AlphaFoldDB" id="A0A1I0LHH4"/>
<name>A0A1I0LHH4_9BACT</name>
<evidence type="ECO:0000313" key="3">
    <source>
        <dbReference type="Proteomes" id="UP000199181"/>
    </source>
</evidence>
<protein>
    <submittedName>
        <fullName evidence="2">Uncharacterized protein</fullName>
    </submittedName>
</protein>
<evidence type="ECO:0000256" key="1">
    <source>
        <dbReference type="SAM" id="MobiDB-lite"/>
    </source>
</evidence>
<dbReference type="RefSeq" id="WP_093526129.1">
    <property type="nucleotide sequence ID" value="NZ_FOIJ01000031.1"/>
</dbReference>
<evidence type="ECO:0000313" key="2">
    <source>
        <dbReference type="EMBL" id="SEU39020.1"/>
    </source>
</evidence>
<reference evidence="3" key="1">
    <citation type="submission" date="2016-10" db="EMBL/GenBank/DDBJ databases">
        <authorList>
            <person name="Varghese N."/>
            <person name="Submissions S."/>
        </authorList>
    </citation>
    <scope>NUCLEOTIDE SEQUENCE [LARGE SCALE GENOMIC DNA]</scope>
    <source>
        <strain evidence="3">DSM 16858</strain>
    </source>
</reference>
<gene>
    <name evidence="2" type="ORF">SAMN05443639_1319</name>
</gene>
<proteinExistence type="predicted"/>
<organism evidence="2 3">
    <name type="scientific">Stigmatella erecta</name>
    <dbReference type="NCBI Taxonomy" id="83460"/>
    <lineage>
        <taxon>Bacteria</taxon>
        <taxon>Pseudomonadati</taxon>
        <taxon>Myxococcota</taxon>
        <taxon>Myxococcia</taxon>
        <taxon>Myxococcales</taxon>
        <taxon>Cystobacterineae</taxon>
        <taxon>Archangiaceae</taxon>
        <taxon>Stigmatella</taxon>
    </lineage>
</organism>
<feature type="region of interest" description="Disordered" evidence="1">
    <location>
        <begin position="91"/>
        <end position="127"/>
    </location>
</feature>
<dbReference type="Proteomes" id="UP000199181">
    <property type="component" value="Unassembled WGS sequence"/>
</dbReference>